<feature type="transmembrane region" description="Helical" evidence="6">
    <location>
        <begin position="213"/>
        <end position="240"/>
    </location>
</feature>
<dbReference type="RefSeq" id="WP_377471849.1">
    <property type="nucleotide sequence ID" value="NZ_JBHLWN010000074.1"/>
</dbReference>
<feature type="transmembrane region" description="Helical" evidence="6">
    <location>
        <begin position="59"/>
        <end position="78"/>
    </location>
</feature>
<reference evidence="7 8" key="1">
    <citation type="submission" date="2024-09" db="EMBL/GenBank/DDBJ databases">
        <authorList>
            <person name="Sun Q."/>
            <person name="Mori K."/>
        </authorList>
    </citation>
    <scope>NUCLEOTIDE SEQUENCE [LARGE SCALE GENOMIC DNA]</scope>
    <source>
        <strain evidence="7 8">CCM 7759</strain>
    </source>
</reference>
<evidence type="ECO:0000256" key="4">
    <source>
        <dbReference type="ARBA" id="ARBA00022989"/>
    </source>
</evidence>
<accession>A0ABV6DPB1</accession>
<organism evidence="7 8">
    <name type="scientific">Paenibacillus chartarius</name>
    <dbReference type="NCBI Taxonomy" id="747481"/>
    <lineage>
        <taxon>Bacteria</taxon>
        <taxon>Bacillati</taxon>
        <taxon>Bacillota</taxon>
        <taxon>Bacilli</taxon>
        <taxon>Bacillales</taxon>
        <taxon>Paenibacillaceae</taxon>
        <taxon>Paenibacillus</taxon>
    </lineage>
</organism>
<keyword evidence="3 6" id="KW-0812">Transmembrane</keyword>
<comment type="subcellular location">
    <subcellularLocation>
        <location evidence="1">Membrane</location>
        <topology evidence="1">Multi-pass membrane protein</topology>
    </subcellularLocation>
</comment>
<evidence type="ECO:0000256" key="6">
    <source>
        <dbReference type="SAM" id="Phobius"/>
    </source>
</evidence>
<keyword evidence="5 6" id="KW-0472">Membrane</keyword>
<evidence type="ECO:0000256" key="1">
    <source>
        <dbReference type="ARBA" id="ARBA00004141"/>
    </source>
</evidence>
<dbReference type="PANTHER" id="PTHR30028">
    <property type="entry name" value="UPF0014 INNER MEMBRANE PROTEIN YBBM-RELATED"/>
    <property type="match status" value="1"/>
</dbReference>
<protein>
    <submittedName>
        <fullName evidence="7">ABC transporter permease</fullName>
    </submittedName>
</protein>
<evidence type="ECO:0000256" key="2">
    <source>
        <dbReference type="ARBA" id="ARBA00005268"/>
    </source>
</evidence>
<dbReference type="Proteomes" id="UP001589776">
    <property type="component" value="Unassembled WGS sequence"/>
</dbReference>
<evidence type="ECO:0000313" key="8">
    <source>
        <dbReference type="Proteomes" id="UP001589776"/>
    </source>
</evidence>
<evidence type="ECO:0000313" key="7">
    <source>
        <dbReference type="EMBL" id="MFC0214477.1"/>
    </source>
</evidence>
<name>A0ABV6DPB1_9BACL</name>
<dbReference type="InterPro" id="IPR005226">
    <property type="entry name" value="UPF0014_fam"/>
</dbReference>
<dbReference type="PANTHER" id="PTHR30028:SF0">
    <property type="entry name" value="PROTEIN ALUMINUM SENSITIVE 3"/>
    <property type="match status" value="1"/>
</dbReference>
<keyword evidence="4 6" id="KW-1133">Transmembrane helix</keyword>
<feature type="transmembrane region" description="Helical" evidence="6">
    <location>
        <begin position="117"/>
        <end position="138"/>
    </location>
</feature>
<dbReference type="Pfam" id="PF03649">
    <property type="entry name" value="UPF0014"/>
    <property type="match status" value="1"/>
</dbReference>
<keyword evidence="8" id="KW-1185">Reference proteome</keyword>
<feature type="transmembrane region" description="Helical" evidence="6">
    <location>
        <begin position="187"/>
        <end position="207"/>
    </location>
</feature>
<dbReference type="EMBL" id="JBHLWN010000074">
    <property type="protein sequence ID" value="MFC0214477.1"/>
    <property type="molecule type" value="Genomic_DNA"/>
</dbReference>
<comment type="caution">
    <text evidence="7">The sequence shown here is derived from an EMBL/GenBank/DDBJ whole genome shotgun (WGS) entry which is preliminary data.</text>
</comment>
<comment type="similarity">
    <text evidence="2">Belongs to the UPF0014 family.</text>
</comment>
<feature type="transmembrane region" description="Helical" evidence="6">
    <location>
        <begin position="90"/>
        <end position="111"/>
    </location>
</feature>
<proteinExistence type="inferred from homology"/>
<evidence type="ECO:0000256" key="5">
    <source>
        <dbReference type="ARBA" id="ARBA00023136"/>
    </source>
</evidence>
<evidence type="ECO:0000256" key="3">
    <source>
        <dbReference type="ARBA" id="ARBA00022692"/>
    </source>
</evidence>
<sequence length="250" mass="27103">MSTVALVCTLSFIGIAILLSKWQKLGLEKDILIGTVRSAAQLLLIGYVLQYVFHNNHPALIAVILLIMIGIASMNAAGRAKGLQGGRWRIAVTLSVTETLTMSLLLGLGIIPPVSQYIIPVSGITIGSSMVVCGLFFNQLKREADASRGEIETWLALGATARQAVQEVLKRSVRFSMIPTVDTMKTIGLVQLPGMMTGMIIAGTSPIEAVKYQLLIMFTLTSSAAVTSILLGLLSYRMLFTEDMRLRYLK</sequence>
<gene>
    <name evidence="7" type="ORF">ACFFK0_18765</name>
</gene>